<organism evidence="3 4">
    <name type="scientific">Microdochium trichocladiopsis</name>
    <dbReference type="NCBI Taxonomy" id="1682393"/>
    <lineage>
        <taxon>Eukaryota</taxon>
        <taxon>Fungi</taxon>
        <taxon>Dikarya</taxon>
        <taxon>Ascomycota</taxon>
        <taxon>Pezizomycotina</taxon>
        <taxon>Sordariomycetes</taxon>
        <taxon>Xylariomycetidae</taxon>
        <taxon>Xylariales</taxon>
        <taxon>Microdochiaceae</taxon>
        <taxon>Microdochium</taxon>
    </lineage>
</organism>
<dbReference type="GeneID" id="70177527"/>
<dbReference type="Pfam" id="PF14420">
    <property type="entry name" value="Clr5"/>
    <property type="match status" value="1"/>
</dbReference>
<accession>A0A9P9BQL0</accession>
<dbReference type="SUPFAM" id="SSF53098">
    <property type="entry name" value="Ribonuclease H-like"/>
    <property type="match status" value="1"/>
</dbReference>
<dbReference type="RefSeq" id="XP_046012673.1">
    <property type="nucleotide sequence ID" value="XM_046147981.1"/>
</dbReference>
<evidence type="ECO:0000259" key="1">
    <source>
        <dbReference type="Pfam" id="PF14420"/>
    </source>
</evidence>
<protein>
    <recommendedName>
        <fullName evidence="5">Clr5 domain-containing protein</fullName>
    </recommendedName>
</protein>
<feature type="domain" description="Integrase core" evidence="2">
    <location>
        <begin position="321"/>
        <end position="405"/>
    </location>
</feature>
<dbReference type="Gene3D" id="3.30.420.10">
    <property type="entry name" value="Ribonuclease H-like superfamily/Ribonuclease H"/>
    <property type="match status" value="1"/>
</dbReference>
<dbReference type="OrthoDB" id="5392716at2759"/>
<sequence>MARPELQLEGQKDFIIQRYQSGVPLPTIQEVLQATYSIQTSVFTLRRRLKQWGIHPKQQRTIITDALRIAIEKYFFTIGLSDDELLRQLQADGFTVTAHGVVRIRKELDIYRRFTPEQIQRKQEQLQSFLIQEQTTSNLVRRMGREMLSTHLRQNRINLPRDTISQTISQFYPDEVEGRRKRLHRRRGGWTSPGSNYIWSIDAYLKLQPYGFEIYAAIDAYSRYIPWFFCGISATTGRSVLVQYLRIIQQWGFIPRRFRSDRGGETTLIAGAHFLLHQAVQPYYSPQTSQVNSVKPESNSFPGQTNLPLTAQTEGTPIQFRHTWIYGKSTQNVKIESWWGRLCEGRSIFWREYFGFLAAEGLFDAESLADRVALLYIYMPIIRSEFVQFVQTWNAHRIRKQPTRTHVIPGRPWSLFFHPEQTGAQDFRLPLDLDLHQKLSMLADLDGFDPDQYLPSTTMAVCQEVLGRIGGLPSQIPPELVNQPFIRQYQYLQEELQVWIRTNRSPAISLLPQPIGNLDYLQDLMQRHHISLQDTWIDMEQAGLDLIKEEDIDFESE</sequence>
<evidence type="ECO:0000313" key="3">
    <source>
        <dbReference type="EMBL" id="KAH7030993.1"/>
    </source>
</evidence>
<dbReference type="PANTHER" id="PTHR46791:SF5">
    <property type="entry name" value="CLR5 DOMAIN-CONTAINING PROTEIN-RELATED"/>
    <property type="match status" value="1"/>
</dbReference>
<feature type="domain" description="Clr5" evidence="1">
    <location>
        <begin position="7"/>
        <end position="55"/>
    </location>
</feature>
<dbReference type="Pfam" id="PF24764">
    <property type="entry name" value="rva_4"/>
    <property type="match status" value="2"/>
</dbReference>
<evidence type="ECO:0008006" key="5">
    <source>
        <dbReference type="Google" id="ProtNLM"/>
    </source>
</evidence>
<evidence type="ECO:0000313" key="4">
    <source>
        <dbReference type="Proteomes" id="UP000756346"/>
    </source>
</evidence>
<dbReference type="InterPro" id="IPR012337">
    <property type="entry name" value="RNaseH-like_sf"/>
</dbReference>
<dbReference type="AlphaFoldDB" id="A0A9P9BQL0"/>
<dbReference type="EMBL" id="JAGTJQ010000005">
    <property type="protein sequence ID" value="KAH7030993.1"/>
    <property type="molecule type" value="Genomic_DNA"/>
</dbReference>
<dbReference type="InterPro" id="IPR036397">
    <property type="entry name" value="RNaseH_sf"/>
</dbReference>
<name>A0A9P9BQL0_9PEZI</name>
<dbReference type="Proteomes" id="UP000756346">
    <property type="component" value="Unassembled WGS sequence"/>
</dbReference>
<dbReference type="InterPro" id="IPR025676">
    <property type="entry name" value="Clr5_dom"/>
</dbReference>
<feature type="domain" description="Integrase core" evidence="2">
    <location>
        <begin position="193"/>
        <end position="271"/>
    </location>
</feature>
<dbReference type="GO" id="GO:0003676">
    <property type="term" value="F:nucleic acid binding"/>
    <property type="evidence" value="ECO:0007669"/>
    <property type="project" value="InterPro"/>
</dbReference>
<reference evidence="3" key="1">
    <citation type="journal article" date="2021" name="Nat. Commun.">
        <title>Genetic determinants of endophytism in the Arabidopsis root mycobiome.</title>
        <authorList>
            <person name="Mesny F."/>
            <person name="Miyauchi S."/>
            <person name="Thiergart T."/>
            <person name="Pickel B."/>
            <person name="Atanasova L."/>
            <person name="Karlsson M."/>
            <person name="Huettel B."/>
            <person name="Barry K.W."/>
            <person name="Haridas S."/>
            <person name="Chen C."/>
            <person name="Bauer D."/>
            <person name="Andreopoulos W."/>
            <person name="Pangilinan J."/>
            <person name="LaButti K."/>
            <person name="Riley R."/>
            <person name="Lipzen A."/>
            <person name="Clum A."/>
            <person name="Drula E."/>
            <person name="Henrissat B."/>
            <person name="Kohler A."/>
            <person name="Grigoriev I.V."/>
            <person name="Martin F.M."/>
            <person name="Hacquard S."/>
        </authorList>
    </citation>
    <scope>NUCLEOTIDE SEQUENCE</scope>
    <source>
        <strain evidence="3">MPI-CAGE-CH-0230</strain>
    </source>
</reference>
<comment type="caution">
    <text evidence="3">The sequence shown here is derived from an EMBL/GenBank/DDBJ whole genome shotgun (WGS) entry which is preliminary data.</text>
</comment>
<dbReference type="PANTHER" id="PTHR46791">
    <property type="entry name" value="EXPRESSED PROTEIN"/>
    <property type="match status" value="1"/>
</dbReference>
<keyword evidence="4" id="KW-1185">Reference proteome</keyword>
<evidence type="ECO:0000259" key="2">
    <source>
        <dbReference type="Pfam" id="PF24764"/>
    </source>
</evidence>
<proteinExistence type="predicted"/>
<dbReference type="InterPro" id="IPR058913">
    <property type="entry name" value="Integrase_dom_put"/>
</dbReference>
<gene>
    <name evidence="3" type="ORF">B0I36DRAFT_117364</name>
</gene>